<feature type="region of interest" description="Disordered" evidence="1">
    <location>
        <begin position="129"/>
        <end position="154"/>
    </location>
</feature>
<feature type="compositionally biased region" description="Basic residues" evidence="1">
    <location>
        <begin position="470"/>
        <end position="487"/>
    </location>
</feature>
<feature type="region of interest" description="Disordered" evidence="1">
    <location>
        <begin position="269"/>
        <end position="487"/>
    </location>
</feature>
<proteinExistence type="predicted"/>
<dbReference type="EMBL" id="KI894034">
    <property type="protein sequence ID" value="OBR83221.1"/>
    <property type="molecule type" value="Genomic_DNA"/>
</dbReference>
<evidence type="ECO:0000313" key="2">
    <source>
        <dbReference type="EMBL" id="OBR83221.1"/>
    </source>
</evidence>
<feature type="compositionally biased region" description="Low complexity" evidence="1">
    <location>
        <begin position="335"/>
        <end position="358"/>
    </location>
</feature>
<reference evidence="2" key="1">
    <citation type="submission" date="2013-07" db="EMBL/GenBank/DDBJ databases">
        <title>The Genome Sequence of Cryptococcus dejecticola CBS10117.</title>
        <authorList>
            <consortium name="The Broad Institute Genome Sequencing Platform"/>
            <person name="Cuomo C."/>
            <person name="Litvintseva A."/>
            <person name="Chen Y."/>
            <person name="Heitman J."/>
            <person name="Sun S."/>
            <person name="Springer D."/>
            <person name="Dromer F."/>
            <person name="Young S.K."/>
            <person name="Zeng Q."/>
            <person name="Gargeya S."/>
            <person name="Fitzgerald M."/>
            <person name="Abouelleil A."/>
            <person name="Alvarado L."/>
            <person name="Berlin A.M."/>
            <person name="Chapman S.B."/>
            <person name="Dewar J."/>
            <person name="Goldberg J."/>
            <person name="Griggs A."/>
            <person name="Gujja S."/>
            <person name="Hansen M."/>
            <person name="Howarth C."/>
            <person name="Imamovic A."/>
            <person name="Larimer J."/>
            <person name="McCowan C."/>
            <person name="Murphy C."/>
            <person name="Pearson M."/>
            <person name="Priest M."/>
            <person name="Roberts A."/>
            <person name="Saif S."/>
            <person name="Shea T."/>
            <person name="Sykes S."/>
            <person name="Wortman J."/>
            <person name="Nusbaum C."/>
            <person name="Birren B."/>
        </authorList>
    </citation>
    <scope>NUCLEOTIDE SEQUENCE [LARGE SCALE GENOMIC DNA]</scope>
    <source>
        <strain evidence="2">CBS 10117</strain>
    </source>
</reference>
<name>A0A1A5ZZI4_9TREE</name>
<feature type="region of interest" description="Disordered" evidence="1">
    <location>
        <begin position="63"/>
        <end position="82"/>
    </location>
</feature>
<feature type="region of interest" description="Disordered" evidence="1">
    <location>
        <begin position="1"/>
        <end position="43"/>
    </location>
</feature>
<protein>
    <submittedName>
        <fullName evidence="2">Uncharacterized protein</fullName>
    </submittedName>
</protein>
<dbReference type="VEuPathDB" id="FungiDB:I303_06782"/>
<dbReference type="OrthoDB" id="2571862at2759"/>
<organism evidence="2">
    <name type="scientific">Kwoniella dejecticola CBS 10117</name>
    <dbReference type="NCBI Taxonomy" id="1296121"/>
    <lineage>
        <taxon>Eukaryota</taxon>
        <taxon>Fungi</taxon>
        <taxon>Dikarya</taxon>
        <taxon>Basidiomycota</taxon>
        <taxon>Agaricomycotina</taxon>
        <taxon>Tremellomycetes</taxon>
        <taxon>Tremellales</taxon>
        <taxon>Cryptococcaceae</taxon>
        <taxon>Kwoniella</taxon>
    </lineage>
</organism>
<feature type="compositionally biased region" description="Acidic residues" evidence="1">
    <location>
        <begin position="72"/>
        <end position="82"/>
    </location>
</feature>
<gene>
    <name evidence="2" type="ORF">I303_06782</name>
</gene>
<feature type="compositionally biased region" description="Polar residues" evidence="1">
    <location>
        <begin position="366"/>
        <end position="385"/>
    </location>
</feature>
<feature type="compositionally biased region" description="Basic residues" evidence="1">
    <location>
        <begin position="1"/>
        <end position="10"/>
    </location>
</feature>
<dbReference type="AlphaFoldDB" id="A0A1A5ZZI4"/>
<accession>A0A1A5ZZI4</accession>
<evidence type="ECO:0000256" key="1">
    <source>
        <dbReference type="SAM" id="MobiDB-lite"/>
    </source>
</evidence>
<sequence>MATTSRKHALHLALPPRMSLNRTDSDDSAPSTPGPHTPLPYEFGFFNAPPMNTMQLDECTSIGVGSKRGREEEDERSVEPDWTDEELDVLQAILIHPYKPVSTPYPPGELPPAKVIDELTNQIIHYAFRNTLTSPTDPHTRSRSRSRSPEERRRWTHTWDATRMKLFEIALHESKLAFGFENAEEKKKLTREERSRPGLRRVDSMDFLDQAEDQVERKVDNVGRAIRLSTTLQNSAKQEPLLSLTRSTSGLLTDSPLYSADITPPPPVAAITLTPASPTGPASKPVLRRKPSLRNLSAKPSRPTSLLQRGRSFTADDLRAEAETTSSDAEDKSASEQSIISPSSSEFVTSPISALTPRLPLPLPPSSTNTGTCTAKLTRSQSSASALHAEPHAFQRAFLQDPKPSTTDRSTLVLPLPGCESPGNTPSLLESPPLEITGTSSIPPRNNSNGNGNTNGGGWSDSDDEGPKTKQPRKIKKLRSTKGKLDL</sequence>